<dbReference type="AlphaFoldDB" id="A0A5N7CKZ9"/>
<dbReference type="InterPro" id="IPR000873">
    <property type="entry name" value="AMP-dep_synth/lig_dom"/>
</dbReference>
<keyword evidence="2" id="KW-0472">Membrane</keyword>
<dbReference type="Pfam" id="PF00501">
    <property type="entry name" value="AMP-binding"/>
    <property type="match status" value="1"/>
</dbReference>
<keyword evidence="2" id="KW-0812">Transmembrane</keyword>
<feature type="transmembrane region" description="Helical" evidence="2">
    <location>
        <begin position="75"/>
        <end position="98"/>
    </location>
</feature>
<dbReference type="SUPFAM" id="SSF56801">
    <property type="entry name" value="Acetyl-CoA synthetase-like"/>
    <property type="match status" value="1"/>
</dbReference>
<dbReference type="GO" id="GO:0006631">
    <property type="term" value="P:fatty acid metabolic process"/>
    <property type="evidence" value="ECO:0007669"/>
    <property type="project" value="TreeGrafter"/>
</dbReference>
<dbReference type="Gene3D" id="3.30.300.30">
    <property type="match status" value="1"/>
</dbReference>
<dbReference type="EMBL" id="ML735225">
    <property type="protein sequence ID" value="KAE8394153.1"/>
    <property type="molecule type" value="Genomic_DNA"/>
</dbReference>
<dbReference type="Gene3D" id="3.40.50.12780">
    <property type="entry name" value="N-terminal domain of ligase-like"/>
    <property type="match status" value="1"/>
</dbReference>
<dbReference type="GO" id="GO:0031956">
    <property type="term" value="F:medium-chain fatty acid-CoA ligase activity"/>
    <property type="evidence" value="ECO:0007669"/>
    <property type="project" value="TreeGrafter"/>
</dbReference>
<feature type="domain" description="AMP-dependent synthetase/ligase" evidence="3">
    <location>
        <begin position="70"/>
        <end position="381"/>
    </location>
</feature>
<dbReference type="PANTHER" id="PTHR43201:SF8">
    <property type="entry name" value="ACYL-COA SYNTHETASE FAMILY MEMBER 3"/>
    <property type="match status" value="1"/>
</dbReference>
<evidence type="ECO:0000256" key="2">
    <source>
        <dbReference type="SAM" id="Phobius"/>
    </source>
</evidence>
<name>A0A5N7CKZ9_PETAA</name>
<sequence length="568" mass="63553">MHSAHKAFPNDPIFTRLRRFSVERPGEVFHDEYGVNASYNNLISDITHLRQVLREKLPNGSLNEKGLLQKHATSIGYLGLSGYSFIISFLAIAALGGICVPLATTGLLPDEALYYLNKCNAACVLAETSTFDKAAEIRDYARVQADQQLKIISVTRAYRGSNTYSMQIDNELTFSPTTGCLVLFTSGTTGQPKGVLLPRRLFYYKEYTICSPADLYLSSTAIHWISGAEGLLYSVLNGERLWIMKSQAEPMRFWEILAEGKVTRMSVSPTLLRALMDYYKENIQVLPHHYSIRYTKGAQSLQTIWTGGSVLSPITRRFFTDQMNIPIRNGYGSTEMGGAVMATPSSSDFVDGSIGGAFPGVTIKLSDGDHGEILVKNPNKFIQYVNDEAATRAAFDCEGFYKTGDYAHRVGDHYFFDGRASCDWVRFHEYTISVLELERCLMDLPYVSEAHVLPVLDHQAGGLAAALLRLQKQKATQEVHHVNLRSIRKDLAATNMVSYKLPTLLRILKNEEQVPLSASGKVLKKECLRRYFNISGYLPDRYAVDGVEYWGNRLDLAVSTRLFDWGGI</sequence>
<reference evidence="4" key="1">
    <citation type="submission" date="2019-04" db="EMBL/GenBank/DDBJ databases">
        <title>Friends and foes A comparative genomics studyof 23 Aspergillus species from section Flavi.</title>
        <authorList>
            <consortium name="DOE Joint Genome Institute"/>
            <person name="Kjaerbolling I."/>
            <person name="Vesth T."/>
            <person name="Frisvad J.C."/>
            <person name="Nybo J.L."/>
            <person name="Theobald S."/>
            <person name="Kildgaard S."/>
            <person name="Isbrandt T."/>
            <person name="Kuo A."/>
            <person name="Sato A."/>
            <person name="Lyhne E.K."/>
            <person name="Kogle M.E."/>
            <person name="Wiebenga A."/>
            <person name="Kun R.S."/>
            <person name="Lubbers R.J."/>
            <person name="Makela M.R."/>
            <person name="Barry K."/>
            <person name="Chovatia M."/>
            <person name="Clum A."/>
            <person name="Daum C."/>
            <person name="Haridas S."/>
            <person name="He G."/>
            <person name="LaButti K."/>
            <person name="Lipzen A."/>
            <person name="Mondo S."/>
            <person name="Riley R."/>
            <person name="Salamov A."/>
            <person name="Simmons B.A."/>
            <person name="Magnuson J.K."/>
            <person name="Henrissat B."/>
            <person name="Mortensen U.H."/>
            <person name="Larsen T.O."/>
            <person name="Devries R.P."/>
            <person name="Grigoriev I.V."/>
            <person name="Machida M."/>
            <person name="Baker S.E."/>
            <person name="Andersen M.R."/>
        </authorList>
    </citation>
    <scope>NUCLEOTIDE SEQUENCE [LARGE SCALE GENOMIC DNA]</scope>
    <source>
        <strain evidence="4">IBT 14317</strain>
    </source>
</reference>
<evidence type="ECO:0000256" key="1">
    <source>
        <dbReference type="ARBA" id="ARBA00006432"/>
    </source>
</evidence>
<dbReference type="PANTHER" id="PTHR43201">
    <property type="entry name" value="ACYL-COA SYNTHETASE"/>
    <property type="match status" value="1"/>
</dbReference>
<proteinExistence type="inferred from homology"/>
<accession>A0A5N7CKZ9</accession>
<keyword evidence="2" id="KW-1133">Transmembrane helix</keyword>
<gene>
    <name evidence="4" type="ORF">BDV23DRAFT_179956</name>
</gene>
<dbReference type="PROSITE" id="PS00455">
    <property type="entry name" value="AMP_BINDING"/>
    <property type="match status" value="1"/>
</dbReference>
<dbReference type="CDD" id="cd04433">
    <property type="entry name" value="AFD_class_I"/>
    <property type="match status" value="1"/>
</dbReference>
<evidence type="ECO:0000313" key="4">
    <source>
        <dbReference type="EMBL" id="KAE8394153.1"/>
    </source>
</evidence>
<comment type="similarity">
    <text evidence="1">Belongs to the ATP-dependent AMP-binding enzyme family.</text>
</comment>
<evidence type="ECO:0000259" key="3">
    <source>
        <dbReference type="Pfam" id="PF00501"/>
    </source>
</evidence>
<dbReference type="InterPro" id="IPR042099">
    <property type="entry name" value="ANL_N_sf"/>
</dbReference>
<protein>
    <recommendedName>
        <fullName evidence="3">AMP-dependent synthetase/ligase domain-containing protein</fullName>
    </recommendedName>
</protein>
<dbReference type="OrthoDB" id="6614653at2759"/>
<organism evidence="4">
    <name type="scientific">Petromyces alliaceus</name>
    <name type="common">Aspergillus alliaceus</name>
    <dbReference type="NCBI Taxonomy" id="209559"/>
    <lineage>
        <taxon>Eukaryota</taxon>
        <taxon>Fungi</taxon>
        <taxon>Dikarya</taxon>
        <taxon>Ascomycota</taxon>
        <taxon>Pezizomycotina</taxon>
        <taxon>Eurotiomycetes</taxon>
        <taxon>Eurotiomycetidae</taxon>
        <taxon>Eurotiales</taxon>
        <taxon>Aspergillaceae</taxon>
        <taxon>Aspergillus</taxon>
        <taxon>Aspergillus subgen. Circumdati</taxon>
    </lineage>
</organism>
<dbReference type="InterPro" id="IPR020845">
    <property type="entry name" value="AMP-binding_CS"/>
</dbReference>
<dbReference type="Proteomes" id="UP000326877">
    <property type="component" value="Unassembled WGS sequence"/>
</dbReference>
<dbReference type="InterPro" id="IPR045851">
    <property type="entry name" value="AMP-bd_C_sf"/>
</dbReference>